<evidence type="ECO:0000256" key="8">
    <source>
        <dbReference type="ARBA" id="ARBA00023170"/>
    </source>
</evidence>
<dbReference type="GO" id="GO:0009897">
    <property type="term" value="C:external side of plasma membrane"/>
    <property type="evidence" value="ECO:0007669"/>
    <property type="project" value="TreeGrafter"/>
</dbReference>
<evidence type="ECO:0000256" key="10">
    <source>
        <dbReference type="ARBA" id="ARBA00023319"/>
    </source>
</evidence>
<keyword evidence="8 15" id="KW-0675">Receptor</keyword>
<dbReference type="Pfam" id="PF09240">
    <property type="entry name" value="IL6Ra-bind"/>
    <property type="match status" value="1"/>
</dbReference>
<feature type="domain" description="Fibronectin type-III" evidence="13">
    <location>
        <begin position="342"/>
        <end position="441"/>
    </location>
</feature>
<dbReference type="GO" id="GO:0004896">
    <property type="term" value="F:cytokine receptor activity"/>
    <property type="evidence" value="ECO:0007669"/>
    <property type="project" value="InterPro"/>
</dbReference>
<dbReference type="SMART" id="SM00060">
    <property type="entry name" value="FN3"/>
    <property type="match status" value="1"/>
</dbReference>
<dbReference type="InterPro" id="IPR036179">
    <property type="entry name" value="Ig-like_dom_sf"/>
</dbReference>
<evidence type="ECO:0000256" key="3">
    <source>
        <dbReference type="ARBA" id="ARBA00022692"/>
    </source>
</evidence>
<evidence type="ECO:0000259" key="13">
    <source>
        <dbReference type="PROSITE" id="PS50853"/>
    </source>
</evidence>
<evidence type="ECO:0000313" key="14">
    <source>
        <dbReference type="Proteomes" id="UP000192220"/>
    </source>
</evidence>
<dbReference type="PANTHER" id="PTHR23037:SF22">
    <property type="entry name" value="CYTOKINE RECEPTOR COMMON SUBUNIT BETA"/>
    <property type="match status" value="1"/>
</dbReference>
<dbReference type="KEGG" id="alim:106518420"/>
<evidence type="ECO:0000256" key="7">
    <source>
        <dbReference type="ARBA" id="ARBA00023157"/>
    </source>
</evidence>
<dbReference type="Pfam" id="PF00041">
    <property type="entry name" value="fn3"/>
    <property type="match status" value="1"/>
</dbReference>
<dbReference type="InterPro" id="IPR003599">
    <property type="entry name" value="Ig_sub"/>
</dbReference>
<dbReference type="Proteomes" id="UP000192220">
    <property type="component" value="Unplaced"/>
</dbReference>
<comment type="similarity">
    <text evidence="2">Belongs to the type I cytokine receptor family. Type 3 subfamily.</text>
</comment>
<feature type="region of interest" description="Disordered" evidence="11">
    <location>
        <begin position="543"/>
        <end position="568"/>
    </location>
</feature>
<accession>A0A2I4BBP6</accession>
<evidence type="ECO:0000256" key="9">
    <source>
        <dbReference type="ARBA" id="ARBA00023180"/>
    </source>
</evidence>
<dbReference type="Gene3D" id="2.60.40.10">
    <property type="entry name" value="Immunoglobulins"/>
    <property type="match status" value="3"/>
</dbReference>
<dbReference type="InterPro" id="IPR013783">
    <property type="entry name" value="Ig-like_fold"/>
</dbReference>
<dbReference type="PROSITE" id="PS50853">
    <property type="entry name" value="FN3"/>
    <property type="match status" value="1"/>
</dbReference>
<dbReference type="InterPro" id="IPR003961">
    <property type="entry name" value="FN3_dom"/>
</dbReference>
<evidence type="ECO:0000313" key="15">
    <source>
        <dbReference type="RefSeq" id="XP_013865160.1"/>
    </source>
</evidence>
<dbReference type="GO" id="GO:0016064">
    <property type="term" value="P:immunoglobulin mediated immune response"/>
    <property type="evidence" value="ECO:0007669"/>
    <property type="project" value="TreeGrafter"/>
</dbReference>
<dbReference type="RefSeq" id="XP_013865160.1">
    <property type="nucleotide sequence ID" value="XM_014009706.1"/>
</dbReference>
<dbReference type="SUPFAM" id="SSF48726">
    <property type="entry name" value="Immunoglobulin"/>
    <property type="match status" value="1"/>
</dbReference>
<evidence type="ECO:0000256" key="1">
    <source>
        <dbReference type="ARBA" id="ARBA00004479"/>
    </source>
</evidence>
<dbReference type="PROSITE" id="PS01354">
    <property type="entry name" value="HEMATOPO_REC_L_F3"/>
    <property type="match status" value="1"/>
</dbReference>
<keyword evidence="14" id="KW-1185">Reference proteome</keyword>
<proteinExistence type="inferred from homology"/>
<feature type="region of interest" description="Disordered" evidence="11">
    <location>
        <begin position="115"/>
        <end position="176"/>
    </location>
</feature>
<keyword evidence="6 12" id="KW-0472">Membrane</keyword>
<reference evidence="15" key="1">
    <citation type="submission" date="2025-08" db="UniProtKB">
        <authorList>
            <consortium name="RefSeq"/>
        </authorList>
    </citation>
    <scope>IDENTIFICATION</scope>
    <source>
        <strain evidence="15">Quisiro</strain>
    </source>
</reference>
<dbReference type="AlphaFoldDB" id="A0A2I4BBP6"/>
<dbReference type="SUPFAM" id="SSF49265">
    <property type="entry name" value="Fibronectin type III"/>
    <property type="match status" value="2"/>
</dbReference>
<feature type="compositionally biased region" description="Polar residues" evidence="11">
    <location>
        <begin position="154"/>
        <end position="165"/>
    </location>
</feature>
<keyword evidence="3 12" id="KW-0812">Transmembrane</keyword>
<feature type="transmembrane region" description="Helical" evidence="12">
    <location>
        <begin position="480"/>
        <end position="500"/>
    </location>
</feature>
<evidence type="ECO:0000256" key="2">
    <source>
        <dbReference type="ARBA" id="ARBA00010890"/>
    </source>
</evidence>
<keyword evidence="7" id="KW-1015">Disulfide bond</keyword>
<dbReference type="OrthoDB" id="8634471at2759"/>
<sequence length="588" mass="66023">MILPAVELAQFLLQLSGANRGDCEPTLCNHELSDAFRNWLKGRQAVKMVLFLLFLCVRCILPVCSLFQGSCPRKDPPPGVLVVAPGTSLVLSCSGDVKLNGAEVILTSSSINRNQPGSVRTSVRTGASLQNSVSQRNLGPAAGGDPDLGFSGTAGPTPSSRTAADSDQEDEGQLKVTGDETLRRHWTWSKLSGQNKEEHTVISQEEVLSLDPVTVMNTGKYSCYSRGEESFTVTVIVTDPPETPSLSCYKKSPSSEILCEWRPQKPVVKRFNCHLFLKKGGTQKQIPCSYSWQQSQCWCSLDYDEEELRTVHMVFLCVTSILGNATSPPVSFRPLEILKPDPPSNITAKQKDRCGRKVEVTWSLPLTWKQQDSFYKLTYEIRYRHVRSKYQQVYEVEQVRSYTITDALPGDQYLIQLRVREEYDGLWSEWSPPVSTRSCRAVEITDYFPTPTPTWDYSGSGFPDDEDEGSKRDTDKKPQFVFWISALFAFFSAVLAVYVFRHRDIFFSKRYKLLAIAWCGDLSPPPPPATAALKGETLATFAPQLSEERPPQSDVQEEEEKEEEESVTGCVETMNFNNTSYFFLQSEM</sequence>
<keyword evidence="4" id="KW-0732">Signal</keyword>
<evidence type="ECO:0000256" key="12">
    <source>
        <dbReference type="SAM" id="Phobius"/>
    </source>
</evidence>
<feature type="compositionally biased region" description="Acidic residues" evidence="11">
    <location>
        <begin position="555"/>
        <end position="566"/>
    </location>
</feature>
<feature type="compositionally biased region" description="Polar residues" evidence="11">
    <location>
        <begin position="115"/>
        <end position="137"/>
    </location>
</feature>
<dbReference type="CTD" id="3570"/>
<keyword evidence="9" id="KW-0325">Glycoprotein</keyword>
<gene>
    <name evidence="15" type="primary">il6r</name>
</gene>
<keyword evidence="5 12" id="KW-1133">Transmembrane helix</keyword>
<protein>
    <submittedName>
        <fullName evidence="15">Interleukin-6 receptor subunit alpha</fullName>
    </submittedName>
</protein>
<keyword evidence="10" id="KW-0393">Immunoglobulin domain</keyword>
<evidence type="ECO:0000256" key="4">
    <source>
        <dbReference type="ARBA" id="ARBA00022729"/>
    </source>
</evidence>
<dbReference type="InterPro" id="IPR003530">
    <property type="entry name" value="Hematopoietin_rcpt_L_F3_CS"/>
</dbReference>
<dbReference type="SMART" id="SM00409">
    <property type="entry name" value="IG"/>
    <property type="match status" value="1"/>
</dbReference>
<evidence type="ECO:0000256" key="6">
    <source>
        <dbReference type="ARBA" id="ARBA00023136"/>
    </source>
</evidence>
<dbReference type="CDD" id="cd00063">
    <property type="entry name" value="FN3"/>
    <property type="match status" value="1"/>
</dbReference>
<dbReference type="InParanoid" id="A0A2I4BBP6"/>
<comment type="subcellular location">
    <subcellularLocation>
        <location evidence="1">Membrane</location>
        <topology evidence="1">Single-pass type I membrane protein</topology>
    </subcellularLocation>
</comment>
<evidence type="ECO:0000256" key="11">
    <source>
        <dbReference type="SAM" id="MobiDB-lite"/>
    </source>
</evidence>
<name>A0A2I4BBP6_AUSLI</name>
<evidence type="ECO:0000256" key="5">
    <source>
        <dbReference type="ARBA" id="ARBA00022989"/>
    </source>
</evidence>
<organism evidence="14 15">
    <name type="scientific">Austrofundulus limnaeus</name>
    <name type="common">Annual killifish</name>
    <dbReference type="NCBI Taxonomy" id="52670"/>
    <lineage>
        <taxon>Eukaryota</taxon>
        <taxon>Metazoa</taxon>
        <taxon>Chordata</taxon>
        <taxon>Craniata</taxon>
        <taxon>Vertebrata</taxon>
        <taxon>Euteleostomi</taxon>
        <taxon>Actinopterygii</taxon>
        <taxon>Neopterygii</taxon>
        <taxon>Teleostei</taxon>
        <taxon>Neoteleostei</taxon>
        <taxon>Acanthomorphata</taxon>
        <taxon>Ovalentaria</taxon>
        <taxon>Atherinomorphae</taxon>
        <taxon>Cyprinodontiformes</taxon>
        <taxon>Rivulidae</taxon>
        <taxon>Austrofundulus</taxon>
    </lineage>
</organism>
<dbReference type="InterPro" id="IPR036116">
    <property type="entry name" value="FN3_sf"/>
</dbReference>
<dbReference type="PANTHER" id="PTHR23037">
    <property type="entry name" value="CYTOKINE RECEPTOR"/>
    <property type="match status" value="1"/>
</dbReference>
<dbReference type="STRING" id="52670.A0A2I4BBP6"/>
<dbReference type="InterPro" id="IPR015321">
    <property type="entry name" value="TypeI_recpt_CBD"/>
</dbReference>